<dbReference type="Proteomes" id="UP001515480">
    <property type="component" value="Unassembled WGS sequence"/>
</dbReference>
<dbReference type="EMBL" id="JBGBPQ010000033">
    <property type="protein sequence ID" value="KAL1495160.1"/>
    <property type="molecule type" value="Genomic_DNA"/>
</dbReference>
<comment type="caution">
    <text evidence="1">The sequence shown here is derived from an EMBL/GenBank/DDBJ whole genome shotgun (WGS) entry which is preliminary data.</text>
</comment>
<organism evidence="1 2">
    <name type="scientific">Prymnesium parvum</name>
    <name type="common">Toxic golden alga</name>
    <dbReference type="NCBI Taxonomy" id="97485"/>
    <lineage>
        <taxon>Eukaryota</taxon>
        <taxon>Haptista</taxon>
        <taxon>Haptophyta</taxon>
        <taxon>Prymnesiophyceae</taxon>
        <taxon>Prymnesiales</taxon>
        <taxon>Prymnesiaceae</taxon>
        <taxon>Prymnesium</taxon>
    </lineage>
</organism>
<protein>
    <recommendedName>
        <fullName evidence="3">Centrosomal protein of 19 kDa</fullName>
    </recommendedName>
</protein>
<evidence type="ECO:0000313" key="2">
    <source>
        <dbReference type="Proteomes" id="UP001515480"/>
    </source>
</evidence>
<dbReference type="AlphaFoldDB" id="A0AB34I7Q0"/>
<keyword evidence="2" id="KW-1185">Reference proteome</keyword>
<name>A0AB34I7Q0_PRYPA</name>
<sequence>MGGVGESLPIRVWDVEKKCLVHVSALRLDPVLGEENKPVIRADVADLHVICSCLTELLKQHSSTCASNSLAELSAEEESMSGVRDSEPFKSSSSFMPFCII</sequence>
<accession>A0AB34I7Q0</accession>
<evidence type="ECO:0000313" key="1">
    <source>
        <dbReference type="EMBL" id="KAL1495160.1"/>
    </source>
</evidence>
<evidence type="ECO:0008006" key="3">
    <source>
        <dbReference type="Google" id="ProtNLM"/>
    </source>
</evidence>
<gene>
    <name evidence="1" type="ORF">AB1Y20_017025</name>
</gene>
<reference evidence="1 2" key="1">
    <citation type="journal article" date="2024" name="Science">
        <title>Giant polyketide synthase enzymes in the biosynthesis of giant marine polyether toxins.</title>
        <authorList>
            <person name="Fallon T.R."/>
            <person name="Shende V.V."/>
            <person name="Wierzbicki I.H."/>
            <person name="Pendleton A.L."/>
            <person name="Watervoot N.F."/>
            <person name="Auber R.P."/>
            <person name="Gonzalez D.J."/>
            <person name="Wisecaver J.H."/>
            <person name="Moore B.S."/>
        </authorList>
    </citation>
    <scope>NUCLEOTIDE SEQUENCE [LARGE SCALE GENOMIC DNA]</scope>
    <source>
        <strain evidence="1 2">12B1</strain>
    </source>
</reference>
<proteinExistence type="predicted"/>